<dbReference type="OMA" id="RALPECW"/>
<evidence type="ECO:0000313" key="3">
    <source>
        <dbReference type="EMBL" id="CEL10254.1"/>
    </source>
</evidence>
<dbReference type="GO" id="GO:0008081">
    <property type="term" value="F:phosphoric diester hydrolase activity"/>
    <property type="evidence" value="ECO:0007669"/>
    <property type="project" value="InterPro"/>
</dbReference>
<keyword evidence="4" id="KW-1185">Reference proteome</keyword>
<dbReference type="GO" id="GO:0006629">
    <property type="term" value="P:lipid metabolic process"/>
    <property type="evidence" value="ECO:0007669"/>
    <property type="project" value="InterPro"/>
</dbReference>
<sequence>MVINTPLLKEDPSSDPSLALSDTQTGPKSARLPQIIAHRGYKGRFPENTLCAVDAAVRAGADALELDLHLSRDGVVLLSHDPSLKRCYGVKKKISECDWEYLSTLRTLQAPHDPMPRLIDILEYLREPGRESLWALLDIKLTNDPATIMRRIAETIESVPMPAGGPGWYQRIVLGCWSARYLPQRDRYLPQYPFALIVAHLDYAREFLQLPRISFNICQKVLMGPLGRGLLEKAREARHPVYLWTVNAPNMMRWAIRNQVDGIITDDPVLLKNVYEEWEDEQKGHTQEPPLTRSDRLTLGQRFEILLLTFLVVISNRYFRRKFLSSVEHQPTEGRRG</sequence>
<dbReference type="InterPro" id="IPR030395">
    <property type="entry name" value="GP_PDE_dom"/>
</dbReference>
<dbReference type="OrthoDB" id="1058301at2759"/>
<dbReference type="Pfam" id="PF03009">
    <property type="entry name" value="GDPD"/>
    <property type="match status" value="1"/>
</dbReference>
<proteinExistence type="predicted"/>
<evidence type="ECO:0000313" key="4">
    <source>
        <dbReference type="Proteomes" id="UP000054771"/>
    </source>
</evidence>
<evidence type="ECO:0000259" key="2">
    <source>
        <dbReference type="PROSITE" id="PS51704"/>
    </source>
</evidence>
<protein>
    <recommendedName>
        <fullName evidence="2">GP-PDE domain-containing protein</fullName>
    </recommendedName>
</protein>
<dbReference type="InterPro" id="IPR017946">
    <property type="entry name" value="PLC-like_Pdiesterase_TIM-brl"/>
</dbReference>
<dbReference type="EMBL" id="CDMC01000017">
    <property type="protein sequence ID" value="CEL10254.1"/>
    <property type="molecule type" value="Genomic_DNA"/>
</dbReference>
<dbReference type="Gene3D" id="3.20.20.190">
    <property type="entry name" value="Phosphatidylinositol (PI) phosphodiesterase"/>
    <property type="match status" value="1"/>
</dbReference>
<dbReference type="CDD" id="cd08570">
    <property type="entry name" value="GDPD_YPL206cp_fungi"/>
    <property type="match status" value="1"/>
</dbReference>
<dbReference type="PANTHER" id="PTHR43805:SF1">
    <property type="entry name" value="GP-PDE DOMAIN-CONTAINING PROTEIN"/>
    <property type="match status" value="1"/>
</dbReference>
<accession>A0A0U5GHH5</accession>
<dbReference type="AlphaFoldDB" id="A0A0U5GHH5"/>
<organism evidence="3 4">
    <name type="scientific">Aspergillus calidoustus</name>
    <dbReference type="NCBI Taxonomy" id="454130"/>
    <lineage>
        <taxon>Eukaryota</taxon>
        <taxon>Fungi</taxon>
        <taxon>Dikarya</taxon>
        <taxon>Ascomycota</taxon>
        <taxon>Pezizomycotina</taxon>
        <taxon>Eurotiomycetes</taxon>
        <taxon>Eurotiomycetidae</taxon>
        <taxon>Eurotiales</taxon>
        <taxon>Aspergillaceae</taxon>
        <taxon>Aspergillus</taxon>
        <taxon>Aspergillus subgen. Nidulantes</taxon>
    </lineage>
</organism>
<feature type="region of interest" description="Disordered" evidence="1">
    <location>
        <begin position="1"/>
        <end position="29"/>
    </location>
</feature>
<dbReference type="Proteomes" id="UP000054771">
    <property type="component" value="Unassembled WGS sequence"/>
</dbReference>
<dbReference type="PROSITE" id="PS51704">
    <property type="entry name" value="GP_PDE"/>
    <property type="match status" value="1"/>
</dbReference>
<gene>
    <name evidence="3" type="ORF">ASPCAL13376</name>
</gene>
<dbReference type="SUPFAM" id="SSF51695">
    <property type="entry name" value="PLC-like phosphodiesterases"/>
    <property type="match status" value="1"/>
</dbReference>
<feature type="domain" description="GP-PDE" evidence="2">
    <location>
        <begin position="33"/>
        <end position="275"/>
    </location>
</feature>
<name>A0A0U5GHH5_ASPCI</name>
<evidence type="ECO:0000256" key="1">
    <source>
        <dbReference type="SAM" id="MobiDB-lite"/>
    </source>
</evidence>
<dbReference type="PANTHER" id="PTHR43805">
    <property type="entry name" value="GLYCEROPHOSPHORYL DIESTER PHOSPHODIESTERASE"/>
    <property type="match status" value="1"/>
</dbReference>
<reference evidence="4" key="1">
    <citation type="journal article" date="2016" name="Genome Announc.">
        <title>Draft genome sequences of fungus Aspergillus calidoustus.</title>
        <authorList>
            <person name="Horn F."/>
            <person name="Linde J."/>
            <person name="Mattern D.J."/>
            <person name="Walther G."/>
            <person name="Guthke R."/>
            <person name="Scherlach K."/>
            <person name="Martin K."/>
            <person name="Brakhage A.A."/>
            <person name="Petzke L."/>
            <person name="Valiante V."/>
        </authorList>
    </citation>
    <scope>NUCLEOTIDE SEQUENCE [LARGE SCALE GENOMIC DNA]</scope>
    <source>
        <strain evidence="4">SF006504</strain>
    </source>
</reference>
<dbReference type="STRING" id="454130.A0A0U5GHH5"/>